<keyword evidence="3" id="KW-1185">Reference proteome</keyword>
<keyword evidence="1" id="KW-1133">Transmembrane helix</keyword>
<dbReference type="EMBL" id="CAJNOR010018305">
    <property type="protein sequence ID" value="CAF1688412.1"/>
    <property type="molecule type" value="Genomic_DNA"/>
</dbReference>
<comment type="caution">
    <text evidence="2">The sequence shown here is derived from an EMBL/GenBank/DDBJ whole genome shotgun (WGS) entry which is preliminary data.</text>
</comment>
<sequence length="132" mass="14887">MFADDDDRNNIWSRRNRWFTSPWRFLLLLCCMCKVLFSIAAVIIISLIPLYLSRKGDGIKAATDTGDKRLIYTVYAVNSDITESQAITNLGSIGAQTNQFIGYSPNILTTASANYYVGPVTNIGNRRRKREV</sequence>
<name>A0A816HK29_ADIRI</name>
<keyword evidence="1" id="KW-0472">Membrane</keyword>
<reference evidence="2" key="1">
    <citation type="submission" date="2021-02" db="EMBL/GenBank/DDBJ databases">
        <authorList>
            <person name="Nowell W R."/>
        </authorList>
    </citation>
    <scope>NUCLEOTIDE SEQUENCE</scope>
</reference>
<keyword evidence="1" id="KW-0812">Transmembrane</keyword>
<feature type="non-terminal residue" evidence="2">
    <location>
        <position position="1"/>
    </location>
</feature>
<evidence type="ECO:0000313" key="3">
    <source>
        <dbReference type="Proteomes" id="UP000663828"/>
    </source>
</evidence>
<accession>A0A816HK29</accession>
<feature type="transmembrane region" description="Helical" evidence="1">
    <location>
        <begin position="25"/>
        <end position="52"/>
    </location>
</feature>
<dbReference type="AlphaFoldDB" id="A0A816HK29"/>
<gene>
    <name evidence="2" type="ORF">XAT740_LOCUS62840</name>
</gene>
<dbReference type="Proteomes" id="UP000663828">
    <property type="component" value="Unassembled WGS sequence"/>
</dbReference>
<protein>
    <submittedName>
        <fullName evidence="2">Uncharacterized protein</fullName>
    </submittedName>
</protein>
<proteinExistence type="predicted"/>
<evidence type="ECO:0000256" key="1">
    <source>
        <dbReference type="SAM" id="Phobius"/>
    </source>
</evidence>
<evidence type="ECO:0000313" key="2">
    <source>
        <dbReference type="EMBL" id="CAF1688412.1"/>
    </source>
</evidence>
<organism evidence="2 3">
    <name type="scientific">Adineta ricciae</name>
    <name type="common">Rotifer</name>
    <dbReference type="NCBI Taxonomy" id="249248"/>
    <lineage>
        <taxon>Eukaryota</taxon>
        <taxon>Metazoa</taxon>
        <taxon>Spiralia</taxon>
        <taxon>Gnathifera</taxon>
        <taxon>Rotifera</taxon>
        <taxon>Eurotatoria</taxon>
        <taxon>Bdelloidea</taxon>
        <taxon>Adinetida</taxon>
        <taxon>Adinetidae</taxon>
        <taxon>Adineta</taxon>
    </lineage>
</organism>